<evidence type="ECO:0000313" key="3">
    <source>
        <dbReference type="EMBL" id="CEM35019.1"/>
    </source>
</evidence>
<feature type="compositionally biased region" description="Gly residues" evidence="1">
    <location>
        <begin position="407"/>
        <end position="416"/>
    </location>
</feature>
<dbReference type="VEuPathDB" id="CryptoDB:Cvel_5286"/>
<organism evidence="3">
    <name type="scientific">Chromera velia CCMP2878</name>
    <dbReference type="NCBI Taxonomy" id="1169474"/>
    <lineage>
        <taxon>Eukaryota</taxon>
        <taxon>Sar</taxon>
        <taxon>Alveolata</taxon>
        <taxon>Colpodellida</taxon>
        <taxon>Chromeraceae</taxon>
        <taxon>Chromera</taxon>
    </lineage>
</organism>
<feature type="compositionally biased region" description="Basic and acidic residues" evidence="1">
    <location>
        <begin position="300"/>
        <end position="309"/>
    </location>
</feature>
<feature type="region of interest" description="Disordered" evidence="1">
    <location>
        <begin position="290"/>
        <end position="366"/>
    </location>
</feature>
<dbReference type="SUPFAM" id="SSF54236">
    <property type="entry name" value="Ubiquitin-like"/>
    <property type="match status" value="1"/>
</dbReference>
<dbReference type="SMART" id="SM00213">
    <property type="entry name" value="UBQ"/>
    <property type="match status" value="1"/>
</dbReference>
<reference evidence="3" key="1">
    <citation type="submission" date="2014-11" db="EMBL/GenBank/DDBJ databases">
        <authorList>
            <person name="Otto D Thomas"/>
            <person name="Naeem Raeece"/>
        </authorList>
    </citation>
    <scope>NUCLEOTIDE SEQUENCE</scope>
</reference>
<dbReference type="InterPro" id="IPR019954">
    <property type="entry name" value="Ubiquitin_CS"/>
</dbReference>
<feature type="compositionally biased region" description="Basic and acidic residues" evidence="1">
    <location>
        <begin position="349"/>
        <end position="358"/>
    </location>
</feature>
<gene>
    <name evidence="3" type="ORF">Cvel_5286</name>
</gene>
<dbReference type="Gene3D" id="3.10.20.90">
    <property type="entry name" value="Phosphatidylinositol 3-kinase Catalytic Subunit, Chain A, domain 1"/>
    <property type="match status" value="1"/>
</dbReference>
<dbReference type="InterPro" id="IPR019956">
    <property type="entry name" value="Ubiquitin_dom"/>
</dbReference>
<feature type="compositionally biased region" description="Low complexity" evidence="1">
    <location>
        <begin position="322"/>
        <end position="333"/>
    </location>
</feature>
<dbReference type="Pfam" id="PF00240">
    <property type="entry name" value="ubiquitin"/>
    <property type="match status" value="1"/>
</dbReference>
<dbReference type="PROSITE" id="PS00299">
    <property type="entry name" value="UBIQUITIN_1"/>
    <property type="match status" value="1"/>
</dbReference>
<sequence length="818" mass="88637">MSLDPESTSMKQAPIRGVRLFQSPVSIFRRSTSVRPGEEISLVLAQWDLSRAMKTLVVDGGGASINYDVPFPSEKMKKKKKKMKGAGEETAAGASNSSSTEISPAALAAANTRFKDLGTGSGLPDLQKLMQALKGARVSILQQGDSEGGSANPPTAGQVATVFTSPLPRGELKTVVGLLQDNGKVALCEVSSVKSIGIEDKVVEAAYRSFLSGETLAAVEAEKEEREELIGKKRAVIAFDQNDQSNQGGGLLSSRSEKDKERDVTLSYLARADPWQVSYRLNLSTRKVAAPSLSPTAPPPEDKDLKDGDDPSPSADPPPSTAAPSAGGVLSDAGGAGGWRGTSRRGHGGGRDSRDPLHPHSSPPAADSYDVHLFASALVGNATDEDWDKVELELVSGDIQVNDTAGDAGGGGGGSGPTPQRFAAGTRGVSGSMQLFVKTLSGKTLTLSVSPMSTIADLKNQIQSKEGVPSDQQRIIFAGKQLEDNRRLTDYNIQKESTLHLVLRLRGADAEMAQEAAMDQWMVSKKAKNFSMGGHERGIMRRRMPHSAHQEKHEDVAQNVMAGLASNFDFGDYMIGEDSEFAAVFEAGTAALYTFSIRQPVSIEKRSSALLPLYDLQLKSSEACVLFGGKGDCKAAVVIQNTSRHAFDMGSVSVRLDGSFVGEGVLAPLKPSEFACLTYAKEPRVQVSMEDVDVVNLPAHRWFFKDDDGKETTDPQRAKGRFKEHWREVETTYKTVNLSADRPVPLLLIEHRRLSKDSEVIQGKEHIDKRFKAPMCIRFRLSLAPKEERLFKVKERKLIESSDDRRPSCFCCCTRRRR</sequence>
<dbReference type="InterPro" id="IPR000626">
    <property type="entry name" value="Ubiquitin-like_dom"/>
</dbReference>
<accession>A0A0G4GVP0</accession>
<dbReference type="AlphaFoldDB" id="A0A0G4GVP0"/>
<dbReference type="PROSITE" id="PS50053">
    <property type="entry name" value="UBIQUITIN_2"/>
    <property type="match status" value="1"/>
</dbReference>
<dbReference type="PANTHER" id="PTHR10666">
    <property type="entry name" value="UBIQUITIN"/>
    <property type="match status" value="1"/>
</dbReference>
<proteinExistence type="predicted"/>
<feature type="region of interest" description="Disordered" evidence="1">
    <location>
        <begin position="403"/>
        <end position="425"/>
    </location>
</feature>
<dbReference type="EMBL" id="CDMZ01001602">
    <property type="protein sequence ID" value="CEM35019.1"/>
    <property type="molecule type" value="Genomic_DNA"/>
</dbReference>
<dbReference type="InterPro" id="IPR050158">
    <property type="entry name" value="Ubiquitin_ubiquitin-like"/>
</dbReference>
<feature type="region of interest" description="Disordered" evidence="1">
    <location>
        <begin position="75"/>
        <end position="101"/>
    </location>
</feature>
<dbReference type="FunFam" id="3.10.20.90:FF:000160">
    <property type="entry name" value="Polyubiquitin-C"/>
    <property type="match status" value="1"/>
</dbReference>
<evidence type="ECO:0000259" key="2">
    <source>
        <dbReference type="PROSITE" id="PS50053"/>
    </source>
</evidence>
<evidence type="ECO:0000256" key="1">
    <source>
        <dbReference type="SAM" id="MobiDB-lite"/>
    </source>
</evidence>
<dbReference type="InterPro" id="IPR029071">
    <property type="entry name" value="Ubiquitin-like_domsf"/>
</dbReference>
<dbReference type="PRINTS" id="PR00348">
    <property type="entry name" value="UBIQUITIN"/>
</dbReference>
<name>A0A0G4GVP0_9ALVE</name>
<protein>
    <recommendedName>
        <fullName evidence="2">Ubiquitin-like domain-containing protein</fullName>
    </recommendedName>
</protein>
<feature type="domain" description="Ubiquitin-like" evidence="2">
    <location>
        <begin position="433"/>
        <end position="508"/>
    </location>
</feature>